<feature type="transmembrane region" description="Helical" evidence="1">
    <location>
        <begin position="263"/>
        <end position="285"/>
    </location>
</feature>
<sequence length="564" mass="64624">MTKGALRLFIILIILVPVGIYFVAWDYYAINIPKWDDHPLKGFIVNFATADNWKDKISILYKQHNEHRIAITRLISWIDFSLFGTLNYRHLMLAGNLLLLGILPLWHILLKNNKKPLFALVPVPFILLTLGMWENMYWGMASIQNFGVVTFAVWTIYLCVNPKNWLFALSIPVALLTVSTSPNGFFVFPIGALLIFLTGNRKRLALFLATAAAAIFLYFHSYTRVESNPVAKASVLQIIKGYMAFLGSFAESFPVLDNFRVCFLLGTVLFLVAVSIASTTLFRIIRNKYPVRFEKITDLFCLGTILFILGTALIVTYSRAGFGIEGLITSKYKIYSVLLLIVAYLYVVIPIRGSFLSPYITAIVFFAILFNVFNYHYHLVDAYNLRKMLISEQFNWTYKDKSLRPADDSTFAGRVVAKTPVIYDNWLPLISIAERQTYAGSSRGLIQLYDKTTFTKGEKSFKVENATFTSQRLQDSGIYILFKSKDRFYIFEASRTRNKSRKQLFLKQYYFAPGFHADIPFSKMDQGIYNVALIRQEGDQTGILFKNQKVVIPETKENKVKVNW</sequence>
<feature type="transmembrane region" description="Helical" evidence="1">
    <location>
        <begin position="297"/>
        <end position="320"/>
    </location>
</feature>
<name>A0A4R5DPN1_9BACT</name>
<feature type="transmembrane region" description="Helical" evidence="1">
    <location>
        <begin position="91"/>
        <end position="110"/>
    </location>
</feature>
<dbReference type="Proteomes" id="UP000294850">
    <property type="component" value="Unassembled WGS sequence"/>
</dbReference>
<keyword evidence="1" id="KW-0812">Transmembrane</keyword>
<accession>A0A4R5DPN1</accession>
<feature type="transmembrane region" description="Helical" evidence="1">
    <location>
        <begin position="356"/>
        <end position="377"/>
    </location>
</feature>
<reference evidence="2 3" key="1">
    <citation type="submission" date="2019-03" db="EMBL/GenBank/DDBJ databases">
        <title>Dyadobacter AR-3-6 sp. nov., isolated from arctic soil.</title>
        <authorList>
            <person name="Chaudhary D.K."/>
        </authorList>
    </citation>
    <scope>NUCLEOTIDE SEQUENCE [LARGE SCALE GENOMIC DNA]</scope>
    <source>
        <strain evidence="2 3">AR-3-6</strain>
    </source>
</reference>
<keyword evidence="1" id="KW-1133">Transmembrane helix</keyword>
<dbReference type="AlphaFoldDB" id="A0A4R5DPN1"/>
<evidence type="ECO:0000313" key="3">
    <source>
        <dbReference type="Proteomes" id="UP000294850"/>
    </source>
</evidence>
<evidence type="ECO:0000256" key="1">
    <source>
        <dbReference type="SAM" id="Phobius"/>
    </source>
</evidence>
<dbReference type="EMBL" id="SMFL01000003">
    <property type="protein sequence ID" value="TDE16209.1"/>
    <property type="molecule type" value="Genomic_DNA"/>
</dbReference>
<evidence type="ECO:0000313" key="2">
    <source>
        <dbReference type="EMBL" id="TDE16209.1"/>
    </source>
</evidence>
<proteinExistence type="predicted"/>
<feature type="transmembrane region" description="Helical" evidence="1">
    <location>
        <begin position="6"/>
        <end position="25"/>
    </location>
</feature>
<dbReference type="OrthoDB" id="936260at2"/>
<gene>
    <name evidence="2" type="ORF">E0F88_08125</name>
</gene>
<feature type="transmembrane region" description="Helical" evidence="1">
    <location>
        <begin position="116"/>
        <end position="133"/>
    </location>
</feature>
<comment type="caution">
    <text evidence="2">The sequence shown here is derived from an EMBL/GenBank/DDBJ whole genome shotgun (WGS) entry which is preliminary data.</text>
</comment>
<organism evidence="2 3">
    <name type="scientific">Dyadobacter psychrotolerans</name>
    <dbReference type="NCBI Taxonomy" id="2541721"/>
    <lineage>
        <taxon>Bacteria</taxon>
        <taxon>Pseudomonadati</taxon>
        <taxon>Bacteroidota</taxon>
        <taxon>Cytophagia</taxon>
        <taxon>Cytophagales</taxon>
        <taxon>Spirosomataceae</taxon>
        <taxon>Dyadobacter</taxon>
    </lineage>
</organism>
<feature type="transmembrane region" description="Helical" evidence="1">
    <location>
        <begin position="332"/>
        <end position="349"/>
    </location>
</feature>
<dbReference type="RefSeq" id="WP_131957743.1">
    <property type="nucleotide sequence ID" value="NZ_SMFL01000003.1"/>
</dbReference>
<feature type="transmembrane region" description="Helical" evidence="1">
    <location>
        <begin position="204"/>
        <end position="222"/>
    </location>
</feature>
<keyword evidence="3" id="KW-1185">Reference proteome</keyword>
<keyword evidence="1" id="KW-0472">Membrane</keyword>
<feature type="transmembrane region" description="Helical" evidence="1">
    <location>
        <begin position="164"/>
        <end position="197"/>
    </location>
</feature>
<protein>
    <submittedName>
        <fullName evidence="2">Uncharacterized protein</fullName>
    </submittedName>
</protein>